<evidence type="ECO:0000313" key="2">
    <source>
        <dbReference type="EMBL" id="MFC3508665.1"/>
    </source>
</evidence>
<organism evidence="2 3">
    <name type="scientific">Amycolatopsis halotolerans</name>
    <dbReference type="NCBI Taxonomy" id="330083"/>
    <lineage>
        <taxon>Bacteria</taxon>
        <taxon>Bacillati</taxon>
        <taxon>Actinomycetota</taxon>
        <taxon>Actinomycetes</taxon>
        <taxon>Pseudonocardiales</taxon>
        <taxon>Pseudonocardiaceae</taxon>
        <taxon>Amycolatopsis</taxon>
    </lineage>
</organism>
<feature type="region of interest" description="Disordered" evidence="1">
    <location>
        <begin position="1"/>
        <end position="25"/>
    </location>
</feature>
<dbReference type="RefSeq" id="WP_377872825.1">
    <property type="nucleotide sequence ID" value="NZ_JBHMAY010000042.1"/>
</dbReference>
<accession>A0ABV7Q5V8</accession>
<keyword evidence="3" id="KW-1185">Reference proteome</keyword>
<comment type="caution">
    <text evidence="2">The sequence shown here is derived from an EMBL/GenBank/DDBJ whole genome shotgun (WGS) entry which is preliminary data.</text>
</comment>
<evidence type="ECO:0008006" key="4">
    <source>
        <dbReference type="Google" id="ProtNLM"/>
    </source>
</evidence>
<reference evidence="3" key="1">
    <citation type="journal article" date="2019" name="Int. J. Syst. Evol. Microbiol.">
        <title>The Global Catalogue of Microorganisms (GCM) 10K type strain sequencing project: providing services to taxonomists for standard genome sequencing and annotation.</title>
        <authorList>
            <consortium name="The Broad Institute Genomics Platform"/>
            <consortium name="The Broad Institute Genome Sequencing Center for Infectious Disease"/>
            <person name="Wu L."/>
            <person name="Ma J."/>
        </authorList>
    </citation>
    <scope>NUCLEOTIDE SEQUENCE [LARGE SCALE GENOMIC DNA]</scope>
    <source>
        <strain evidence="3">CGMCC 4.7682</strain>
    </source>
</reference>
<name>A0ABV7Q5V8_9PSEU</name>
<evidence type="ECO:0000313" key="3">
    <source>
        <dbReference type="Proteomes" id="UP001595764"/>
    </source>
</evidence>
<gene>
    <name evidence="2" type="ORF">ACFORO_00695</name>
</gene>
<evidence type="ECO:0000256" key="1">
    <source>
        <dbReference type="SAM" id="MobiDB-lite"/>
    </source>
</evidence>
<dbReference type="EMBL" id="JBHRWI010000001">
    <property type="protein sequence ID" value="MFC3508665.1"/>
    <property type="molecule type" value="Genomic_DNA"/>
</dbReference>
<sequence>MGYKGASEMPEGTPASNANAGTQVPPVPPIMVGSYGKAGGYKFTEDEVDSVIKQWQDLLGDLVKDRTHAIVIAGVKPPADEVASHTFVNQGSNPSGQSLLDEHEKMVTYTQNFIDALTAAKKKISITELHNAEDMKKQTQSGL</sequence>
<protein>
    <recommendedName>
        <fullName evidence="4">PE family protein</fullName>
    </recommendedName>
</protein>
<proteinExistence type="predicted"/>
<dbReference type="Proteomes" id="UP001595764">
    <property type="component" value="Unassembled WGS sequence"/>
</dbReference>